<accession>A0A6M9Z791</accession>
<evidence type="ECO:0000313" key="1">
    <source>
        <dbReference type="EMBL" id="QKN88195.1"/>
    </source>
</evidence>
<name>A0A6M9Z791_9CAUD</name>
<evidence type="ECO:0000313" key="2">
    <source>
        <dbReference type="Proteomes" id="UP000509405"/>
    </source>
</evidence>
<dbReference type="EMBL" id="MT422786">
    <property type="protein sequence ID" value="QKN88195.1"/>
    <property type="molecule type" value="Genomic_DNA"/>
</dbReference>
<protein>
    <submittedName>
        <fullName evidence="1">Uncharacterized protein</fullName>
    </submittedName>
</protein>
<reference evidence="1 2" key="1">
    <citation type="submission" date="2020-05" db="EMBL/GenBank/DDBJ databases">
        <authorList>
            <person name="Piligrimova E."/>
            <person name="Kazantseva O."/>
            <person name="Skorynina A."/>
            <person name="Shadrin A."/>
        </authorList>
    </citation>
    <scope>NUCLEOTIDE SEQUENCE [LARGE SCALE GENOMIC DNA]</scope>
</reference>
<sequence>MKQVNVSSLLNGESCYGHSREDLERYGVPAYSVMIHEDDISHYRNLPYTEYIKPKARFHSLMSLNNVDKATTVKFKDSWYTDQNPPIDKDYWWKVNKR</sequence>
<proteinExistence type="predicted"/>
<dbReference type="Proteomes" id="UP000509405">
    <property type="component" value="Segment"/>
</dbReference>
<organism evidence="1 2">
    <name type="scientific">Bacillus phage Novomoskovsk</name>
    <dbReference type="NCBI Taxonomy" id="2736258"/>
    <lineage>
        <taxon>Viruses</taxon>
        <taxon>Duplodnaviria</taxon>
        <taxon>Heunggongvirae</taxon>
        <taxon>Uroviricota</taxon>
        <taxon>Caudoviricetes</taxon>
        <taxon>Ehrlichviridae</taxon>
        <taxon>Andromedavirus</taxon>
        <taxon>Andromedavirus novomoskovsk</taxon>
    </lineage>
</organism>
<gene>
    <name evidence="1" type="ORF">Novomoskovsk_7</name>
</gene>
<keyword evidence="2" id="KW-1185">Reference proteome</keyword>